<evidence type="ECO:0000313" key="13">
    <source>
        <dbReference type="EMBL" id="KAG8179258.1"/>
    </source>
</evidence>
<organism evidence="13 14">
    <name type="scientific">Oedothorax gibbosus</name>
    <dbReference type="NCBI Taxonomy" id="931172"/>
    <lineage>
        <taxon>Eukaryota</taxon>
        <taxon>Metazoa</taxon>
        <taxon>Ecdysozoa</taxon>
        <taxon>Arthropoda</taxon>
        <taxon>Chelicerata</taxon>
        <taxon>Arachnida</taxon>
        <taxon>Araneae</taxon>
        <taxon>Araneomorphae</taxon>
        <taxon>Entelegynae</taxon>
        <taxon>Araneoidea</taxon>
        <taxon>Linyphiidae</taxon>
        <taxon>Erigoninae</taxon>
        <taxon>Oedothorax</taxon>
    </lineage>
</organism>
<evidence type="ECO:0000313" key="14">
    <source>
        <dbReference type="Proteomes" id="UP000827092"/>
    </source>
</evidence>
<dbReference type="InterPro" id="IPR003961">
    <property type="entry name" value="FN3_dom"/>
</dbReference>
<feature type="compositionally biased region" description="Polar residues" evidence="10">
    <location>
        <begin position="1224"/>
        <end position="1234"/>
    </location>
</feature>
<dbReference type="SUPFAM" id="SSF48403">
    <property type="entry name" value="Ankyrin repeat"/>
    <property type="match status" value="1"/>
</dbReference>
<evidence type="ECO:0000256" key="1">
    <source>
        <dbReference type="ARBA" id="ARBA00004175"/>
    </source>
</evidence>
<comment type="subcellular location">
    <subcellularLocation>
        <location evidence="2">Secreted</location>
    </subcellularLocation>
    <subcellularLocation>
        <location evidence="1">Target cell membrane</location>
    </subcellularLocation>
</comment>
<evidence type="ECO:0000256" key="5">
    <source>
        <dbReference type="ARBA" id="ARBA00022537"/>
    </source>
</evidence>
<dbReference type="SUPFAM" id="SSF49265">
    <property type="entry name" value="Fibronectin type III"/>
    <property type="match status" value="1"/>
</dbReference>
<dbReference type="EMBL" id="JAFNEN010000641">
    <property type="protein sequence ID" value="KAG8179258.1"/>
    <property type="molecule type" value="Genomic_DNA"/>
</dbReference>
<evidence type="ECO:0000256" key="3">
    <source>
        <dbReference type="ARBA" id="ARBA00022483"/>
    </source>
</evidence>
<dbReference type="Gene3D" id="1.25.40.20">
    <property type="entry name" value="Ankyrin repeat-containing domain"/>
    <property type="match status" value="1"/>
</dbReference>
<evidence type="ECO:0008006" key="15">
    <source>
        <dbReference type="Google" id="ProtNLM"/>
    </source>
</evidence>
<keyword evidence="9" id="KW-0472">Membrane</keyword>
<evidence type="ECO:0000256" key="7">
    <source>
        <dbReference type="ARBA" id="ARBA00022699"/>
    </source>
</evidence>
<dbReference type="InterPro" id="IPR013783">
    <property type="entry name" value="Ig-like_fold"/>
</dbReference>
<dbReference type="PANTHER" id="PTHR21437">
    <property type="entry name" value="WIDE AWAKE"/>
    <property type="match status" value="1"/>
</dbReference>
<keyword evidence="7" id="KW-0528">Neurotoxin</keyword>
<dbReference type="Gene3D" id="2.60.40.10">
    <property type="entry name" value="Immunoglobulins"/>
    <property type="match status" value="1"/>
</dbReference>
<dbReference type="PROSITE" id="PS50200">
    <property type="entry name" value="RA"/>
    <property type="match status" value="1"/>
</dbReference>
<feature type="region of interest" description="Disordered" evidence="10">
    <location>
        <begin position="238"/>
        <end position="292"/>
    </location>
</feature>
<dbReference type="Pfam" id="PF13637">
    <property type="entry name" value="Ank_4"/>
    <property type="match status" value="1"/>
</dbReference>
<name>A0AAV6U5Y4_9ARAC</name>
<evidence type="ECO:0000256" key="2">
    <source>
        <dbReference type="ARBA" id="ARBA00004613"/>
    </source>
</evidence>
<dbReference type="InterPro" id="IPR039269">
    <property type="entry name" value="ANKFN1"/>
</dbReference>
<dbReference type="GO" id="GO:0061172">
    <property type="term" value="P:regulation of establishment of bipolar cell polarity"/>
    <property type="evidence" value="ECO:0007669"/>
    <property type="project" value="TreeGrafter"/>
</dbReference>
<sequence>MRRVFVKKTLLMVRKSFDTRLLPAERNKGGFRCNLNWRSGHLEKPPSKKKPPLLRARTLPAIICPSLNIIQAQLEADASRNGEDQECFEGKPRRHFSGSSTLKAKNVSQERERCYLDPDFEPAKSPMGSPRASVTSVTSCTSIISAQSMGRDASKQKYEISKAGLARFAKRLTSKDKSSHNKAFHQFPSTIPNIEVTPLRRSGSVDSLLESNLYSGSDCGSNCSSMACLAAPSSSYNLSSSSPSHTLSVPSETEGGRSVIPTSPSVPAKLEAHRRGDIPSSPSVPNKLTKGLSGQCLENPEVLLEGLPLSKAERKRLEKLNKINIDLQALYVSVEHEHLERARSILATTDVNVNCVNSDGFTPLDIAVMILDISMAKLLQSYGARESTRFRTRESKLGQLLSLVKEAERCVDELTTCVLSAATAGTLSMALLKEKEKQLTLWRRRQTLLWRMRSGFEKLKVPGAPASVTLEVVGTKAIKVKFTEGESASEPETIVTKYKVEWSVRPDFHPLSGSREMMNLQQLEMVLGDLIHGVPYCVRVAAGNCKGYSPYTQANPPSAAPSSWMDVSGRKSRSMGRLCQLDCVFHQIIFTRPPCSSEIKDILFGTSLETPQQQRRQVRKSIKNLFMPTPKFQKNMKRGVYLACLMYTDHRVLVTTEDTLPVMEVDESCPGSLHNDFHWLMKVACTWEDTKVLRAEMEKTQSSSAVHFRGKLLQAAEMMQAALGVQDLGQLYYKPIKDLDDTTVLCSVKHVPDSKSLNNLSLRWVPLAKLQRKLSVNSDTARDSCTVNGLLLSATQAMMAYNHMSRIPLPKGLYVAYVKISSSVDLIRILVPKKAPNVLPYYKVRENPHVSEEEWFWLKHLSSETKGNPSAPQLKFQKSMSSAIKNLLTLLEVPPEQTCDHRIYESEVIELNSEVSLILLLPPVDSVCSAPGQKDDVADRTDCVLLPLQIFEMIHMSTYQHTFISRYSRISSILEMDTIVAQHIHRQAFSTTELSSAKSRLRQLQQFQAQVDNTWRSMRWLMDVLNFAREKHSPGGVLLSGVLVSSGSPQISPQHYTSSQPLVLHTLQKHSPGGILLSGVLVSSGIPQISPQHYTSSQPLVLHTLQVPCEVPSFPPSTTPAIRITNSSSSYSLNEPPTKRTLSTDDYALKPNVEMRRCVSTSRLVSSGHDEDEEPMTSSRGKKESVSRNAVPPSTLQLLEDGSKAYSSETLSVTYKIGTGGQAGSPNSYGTTPVNEDEEGSEKVFGDEDTLSHDGIVINITPGCGDSLSSSNDNPDMEDFEDISGYKEQQMDEFLQLPNDDNSRELPSEDEDSLTDCGLQFRPIPTAEAELDVTDESEDYTFVTKFLDSEKSCPDDYDDSDCPPDEVRVTVAYHPSLPPDTIVRLTVSSDATAREIVDAVVGQVNEAALDGRHDSAVYRSDQTRSDVCLVASFDETERFLSDSFQPLKVQNPWTKGHLLAKQRPDCEE</sequence>
<dbReference type="InterPro" id="IPR036116">
    <property type="entry name" value="FN3_sf"/>
</dbReference>
<keyword evidence="3" id="KW-0268">Exocytosis</keyword>
<dbReference type="InterPro" id="IPR002110">
    <property type="entry name" value="Ankyrin_rpt"/>
</dbReference>
<gene>
    <name evidence="13" type="ORF">JTE90_006156</name>
</gene>
<dbReference type="GO" id="GO:0044231">
    <property type="term" value="C:host cell presynaptic membrane"/>
    <property type="evidence" value="ECO:0007669"/>
    <property type="project" value="UniProtKB-KW"/>
</dbReference>
<keyword evidence="4" id="KW-0964">Secreted</keyword>
<accession>A0AAV6U5Y4</accession>
<dbReference type="GO" id="GO:0005819">
    <property type="term" value="C:spindle"/>
    <property type="evidence" value="ECO:0007669"/>
    <property type="project" value="TreeGrafter"/>
</dbReference>
<dbReference type="GO" id="GO:0005576">
    <property type="term" value="C:extracellular region"/>
    <property type="evidence" value="ECO:0007669"/>
    <property type="project" value="UniProtKB-SubCell"/>
</dbReference>
<dbReference type="GO" id="GO:0000132">
    <property type="term" value="P:establishment of mitotic spindle orientation"/>
    <property type="evidence" value="ECO:0007669"/>
    <property type="project" value="TreeGrafter"/>
</dbReference>
<dbReference type="PANTHER" id="PTHR21437:SF1">
    <property type="entry name" value="WIDE AWAKE"/>
    <property type="match status" value="1"/>
</dbReference>
<dbReference type="GO" id="GO:0007165">
    <property type="term" value="P:signal transduction"/>
    <property type="evidence" value="ECO:0007669"/>
    <property type="project" value="InterPro"/>
</dbReference>
<dbReference type="Proteomes" id="UP000827092">
    <property type="component" value="Unassembled WGS sequence"/>
</dbReference>
<dbReference type="GO" id="GO:0006887">
    <property type="term" value="P:exocytosis"/>
    <property type="evidence" value="ECO:0007669"/>
    <property type="project" value="UniProtKB-KW"/>
</dbReference>
<evidence type="ECO:0000256" key="9">
    <source>
        <dbReference type="ARBA" id="ARBA00023298"/>
    </source>
</evidence>
<evidence type="ECO:0000259" key="11">
    <source>
        <dbReference type="PROSITE" id="PS50200"/>
    </source>
</evidence>
<evidence type="ECO:0000256" key="10">
    <source>
        <dbReference type="SAM" id="MobiDB-lite"/>
    </source>
</evidence>
<proteinExistence type="predicted"/>
<feature type="compositionally biased region" description="Basic and acidic residues" evidence="10">
    <location>
        <begin position="82"/>
        <end position="91"/>
    </location>
</feature>
<dbReference type="SMART" id="SM00060">
    <property type="entry name" value="FN3"/>
    <property type="match status" value="1"/>
</dbReference>
<feature type="region of interest" description="Disordered" evidence="10">
    <location>
        <begin position="1161"/>
        <end position="1194"/>
    </location>
</feature>
<evidence type="ECO:0000259" key="12">
    <source>
        <dbReference type="PROSITE" id="PS50853"/>
    </source>
</evidence>
<dbReference type="PROSITE" id="PS50853">
    <property type="entry name" value="FN3"/>
    <property type="match status" value="1"/>
</dbReference>
<feature type="compositionally biased region" description="Low complexity" evidence="10">
    <location>
        <begin position="238"/>
        <end position="251"/>
    </location>
</feature>
<dbReference type="CDD" id="cd00063">
    <property type="entry name" value="FN3"/>
    <property type="match status" value="1"/>
</dbReference>
<comment type="caution">
    <text evidence="13">The sequence shown here is derived from an EMBL/GenBank/DDBJ whole genome shotgun (WGS) entry which is preliminary data.</text>
</comment>
<reference evidence="13 14" key="1">
    <citation type="journal article" date="2022" name="Nat. Ecol. Evol.">
        <title>A masculinizing supergene underlies an exaggerated male reproductive morph in a spider.</title>
        <authorList>
            <person name="Hendrickx F."/>
            <person name="De Corte Z."/>
            <person name="Sonet G."/>
            <person name="Van Belleghem S.M."/>
            <person name="Kostlbacher S."/>
            <person name="Vangestel C."/>
        </authorList>
    </citation>
    <scope>NUCLEOTIDE SEQUENCE [LARGE SCALE GENOMIC DNA]</scope>
    <source>
        <strain evidence="13">W744_W776</strain>
    </source>
</reference>
<dbReference type="GO" id="GO:0044218">
    <property type="term" value="C:other organism cell membrane"/>
    <property type="evidence" value="ECO:0007669"/>
    <property type="project" value="UniProtKB-KW"/>
</dbReference>
<keyword evidence="6" id="KW-0800">Toxin</keyword>
<dbReference type="GO" id="GO:0090729">
    <property type="term" value="F:toxin activity"/>
    <property type="evidence" value="ECO:0007669"/>
    <property type="project" value="UniProtKB-KW"/>
</dbReference>
<keyword evidence="9" id="KW-1053">Target membrane</keyword>
<feature type="domain" description="Fibronectin type-III" evidence="12">
    <location>
        <begin position="464"/>
        <end position="562"/>
    </location>
</feature>
<dbReference type="InterPro" id="IPR000159">
    <property type="entry name" value="RA_dom"/>
</dbReference>
<feature type="region of interest" description="Disordered" evidence="10">
    <location>
        <begin position="1217"/>
        <end position="1240"/>
    </location>
</feature>
<evidence type="ECO:0000256" key="8">
    <source>
        <dbReference type="ARBA" id="ARBA00023028"/>
    </source>
</evidence>
<feature type="domain" description="Ras-associating" evidence="11">
    <location>
        <begin position="1363"/>
        <end position="1465"/>
    </location>
</feature>
<keyword evidence="5" id="KW-1052">Target cell membrane</keyword>
<keyword evidence="14" id="KW-1185">Reference proteome</keyword>
<evidence type="ECO:0000256" key="6">
    <source>
        <dbReference type="ARBA" id="ARBA00022656"/>
    </source>
</evidence>
<dbReference type="InterPro" id="IPR036770">
    <property type="entry name" value="Ankyrin_rpt-contain_sf"/>
</dbReference>
<protein>
    <recommendedName>
        <fullName evidence="15">Ankyrin repeat and fibronectin type-III domain-containing protein 1</fullName>
    </recommendedName>
</protein>
<evidence type="ECO:0000256" key="4">
    <source>
        <dbReference type="ARBA" id="ARBA00022525"/>
    </source>
</evidence>
<keyword evidence="8" id="KW-0638">Presynaptic neurotoxin</keyword>
<feature type="region of interest" description="Disordered" evidence="10">
    <location>
        <begin position="82"/>
        <end position="103"/>
    </location>
</feature>